<dbReference type="PROSITE" id="PS50005">
    <property type="entry name" value="TPR"/>
    <property type="match status" value="1"/>
</dbReference>
<dbReference type="HOGENOM" id="CLU_425594_0_0_4"/>
<dbReference type="GO" id="GO:0016020">
    <property type="term" value="C:membrane"/>
    <property type="evidence" value="ECO:0007669"/>
    <property type="project" value="UniProtKB-SubCell"/>
</dbReference>
<evidence type="ECO:0000256" key="1">
    <source>
        <dbReference type="ARBA" id="ARBA00004370"/>
    </source>
</evidence>
<dbReference type="InterPro" id="IPR004846">
    <property type="entry name" value="T2SS/T3SS_dom"/>
</dbReference>
<dbReference type="STRING" id="204773.HEAR0023"/>
<evidence type="ECO:0000256" key="5">
    <source>
        <dbReference type="RuleBase" id="RU004003"/>
    </source>
</evidence>
<dbReference type="eggNOG" id="COG1450">
    <property type="taxonomic scope" value="Bacteria"/>
</dbReference>
<evidence type="ECO:0000256" key="6">
    <source>
        <dbReference type="SAM" id="MobiDB-lite"/>
    </source>
</evidence>
<name>A4G172_HERAR</name>
<sequence>MKKISNTLRLSNIAAGLTMALCLMSPAHADDTAKSFAEMLKAVPLIPTGSYESEMLAKVTGAVNFIKQQDLPQAQLAINEALQLDARNSHLHFLNGFVYHLQARQGDTQKAEMALEGYQQALRIDPSNWIAKEFLGLAYMDLKQFDNAKLAFSDVLLLTPESSVSIYGLMVSSYLTGDARTACAMADQFQKTSMSTTANRSFIRSSVSVYASCGNFAQADRMRDNLSKLTNSGPEVERVDRRLAQWKSFYLKQEQTAAHTKTPAGGMMKTSLSEYPVNGRPEQLAQAFTSSAPAYRPPPRQEDPVADNQASTAEPLAVPAAAVPVLTPAADATGNGPRMLLIDVVLLSTQELMATSKGINLLSALTLQLGSGSTAAYSRIVTSNSLNGAKPDVSTAITRAVSIPALSYSLNIANANSSVNEVLARPTLAAIEGLPSEFFSGTNLSAGLVSTSQQGGTTIVPLDKRFGIKLSVTPTFLPQGRVQLKIEAQRTALNASSETSRVAYQIEIGELTANANVVMNLGETLLLSGLSEKTRTSTRDGVPGLQDVPVVQYLFSNKKTNDLQRSALILITPRAPIQIAEDTASESRSMALRMKELREKFGFANNNPANVEAIMTQLQSNQFFREFRQGDVVMERWDRMRTTGDRLEEALGFLYY</sequence>
<dbReference type="KEGG" id="har:HEAR0023"/>
<dbReference type="Pfam" id="PF00263">
    <property type="entry name" value="Secretin"/>
    <property type="match status" value="1"/>
</dbReference>
<organism evidence="9 10">
    <name type="scientific">Herminiimonas arsenicoxydans</name>
    <dbReference type="NCBI Taxonomy" id="204773"/>
    <lineage>
        <taxon>Bacteria</taxon>
        <taxon>Pseudomonadati</taxon>
        <taxon>Pseudomonadota</taxon>
        <taxon>Betaproteobacteria</taxon>
        <taxon>Burkholderiales</taxon>
        <taxon>Oxalobacteraceae</taxon>
        <taxon>Herminiimonas</taxon>
    </lineage>
</organism>
<dbReference type="OrthoDB" id="9775455at2"/>
<dbReference type="PANTHER" id="PTHR30332">
    <property type="entry name" value="PROBABLE GENERAL SECRETION PATHWAY PROTEIN D"/>
    <property type="match status" value="1"/>
</dbReference>
<evidence type="ECO:0000313" key="10">
    <source>
        <dbReference type="Proteomes" id="UP000006697"/>
    </source>
</evidence>
<gene>
    <name evidence="9" type="ordered locus">HEAR0023</name>
</gene>
<evidence type="ECO:0000256" key="3">
    <source>
        <dbReference type="ARBA" id="ARBA00023136"/>
    </source>
</evidence>
<evidence type="ECO:0000256" key="4">
    <source>
        <dbReference type="PROSITE-ProRule" id="PRU00339"/>
    </source>
</evidence>
<evidence type="ECO:0000313" key="9">
    <source>
        <dbReference type="EMBL" id="CAL60259.1"/>
    </source>
</evidence>
<keyword evidence="4" id="KW-0802">TPR repeat</keyword>
<dbReference type="AlphaFoldDB" id="A4G172"/>
<keyword evidence="3" id="KW-0472">Membrane</keyword>
<feature type="domain" description="Type II/III secretion system secretin-like" evidence="8">
    <location>
        <begin position="418"/>
        <end position="574"/>
    </location>
</feature>
<reference evidence="9 10" key="1">
    <citation type="journal article" date="2007" name="PLoS Genet.">
        <title>A tale of two oxidation states: bacterial colonization of arsenic-rich environments.</title>
        <authorList>
            <person name="Muller D."/>
            <person name="Medigue C."/>
            <person name="Koechler S."/>
            <person name="Barbe V."/>
            <person name="Barakat M."/>
            <person name="Talla E."/>
            <person name="Bonnefoy V."/>
            <person name="Krin E."/>
            <person name="Arsene-Ploetze F."/>
            <person name="Carapito C."/>
            <person name="Chandler M."/>
            <person name="Cournoyer B."/>
            <person name="Cruveiller S."/>
            <person name="Dossat C."/>
            <person name="Duval S."/>
            <person name="Heymann M."/>
            <person name="Leize E."/>
            <person name="Lieutaud A."/>
            <person name="Lievremont D."/>
            <person name="Makita Y."/>
            <person name="Mangenot S."/>
            <person name="Nitschke W."/>
            <person name="Ortet P."/>
            <person name="Perdrial N."/>
            <person name="Schoepp B."/>
            <person name="Siguier N."/>
            <person name="Simeonova D.D."/>
            <person name="Rouy Z."/>
            <person name="Segurens B."/>
            <person name="Turlin E."/>
            <person name="Vallenet D."/>
            <person name="Van Dorsselaer A."/>
            <person name="Weiss S."/>
            <person name="Weissenbach J."/>
            <person name="Lett M.C."/>
            <person name="Danchin A."/>
            <person name="Bertin P.N."/>
        </authorList>
    </citation>
    <scope>NUCLEOTIDE SEQUENCE [LARGE SCALE GENOMIC DNA]</scope>
    <source>
        <strain evidence="10">ULPAs1</strain>
    </source>
</reference>
<accession>A4G172</accession>
<dbReference type="InterPro" id="IPR019734">
    <property type="entry name" value="TPR_rpt"/>
</dbReference>
<protein>
    <submittedName>
        <fullName evidence="9">Bacterial secretion pathway protein</fullName>
    </submittedName>
</protein>
<feature type="chain" id="PRO_5002669055" evidence="7">
    <location>
        <begin position="30"/>
        <end position="656"/>
    </location>
</feature>
<evidence type="ECO:0000256" key="2">
    <source>
        <dbReference type="ARBA" id="ARBA00022729"/>
    </source>
</evidence>
<dbReference type="SUPFAM" id="SSF48452">
    <property type="entry name" value="TPR-like"/>
    <property type="match status" value="1"/>
</dbReference>
<feature type="region of interest" description="Disordered" evidence="6">
    <location>
        <begin position="292"/>
        <end position="312"/>
    </location>
</feature>
<dbReference type="InterPro" id="IPR050810">
    <property type="entry name" value="Bact_Secretion_Sys_Channel"/>
</dbReference>
<dbReference type="EMBL" id="CU207211">
    <property type="protein sequence ID" value="CAL60259.1"/>
    <property type="molecule type" value="Genomic_DNA"/>
</dbReference>
<dbReference type="GO" id="GO:0009306">
    <property type="term" value="P:protein secretion"/>
    <property type="evidence" value="ECO:0007669"/>
    <property type="project" value="InterPro"/>
</dbReference>
<feature type="signal peptide" evidence="7">
    <location>
        <begin position="1"/>
        <end position="29"/>
    </location>
</feature>
<keyword evidence="2 7" id="KW-0732">Signal</keyword>
<dbReference type="PANTHER" id="PTHR30332:SF24">
    <property type="entry name" value="SECRETIN GSPD-RELATED"/>
    <property type="match status" value="1"/>
</dbReference>
<keyword evidence="10" id="KW-1185">Reference proteome</keyword>
<dbReference type="GO" id="GO:0015627">
    <property type="term" value="C:type II protein secretion system complex"/>
    <property type="evidence" value="ECO:0007669"/>
    <property type="project" value="TreeGrafter"/>
</dbReference>
<evidence type="ECO:0000259" key="8">
    <source>
        <dbReference type="Pfam" id="PF00263"/>
    </source>
</evidence>
<comment type="similarity">
    <text evidence="5">Belongs to the bacterial secretin family.</text>
</comment>
<comment type="subcellular location">
    <subcellularLocation>
        <location evidence="1">Membrane</location>
    </subcellularLocation>
</comment>
<proteinExistence type="inferred from homology"/>
<dbReference type="eggNOG" id="COG0457">
    <property type="taxonomic scope" value="Bacteria"/>
</dbReference>
<dbReference type="Proteomes" id="UP000006697">
    <property type="component" value="Chromosome"/>
</dbReference>
<dbReference type="InterPro" id="IPR011990">
    <property type="entry name" value="TPR-like_helical_dom_sf"/>
</dbReference>
<feature type="repeat" description="TPR" evidence="4">
    <location>
        <begin position="129"/>
        <end position="162"/>
    </location>
</feature>
<dbReference type="Gene3D" id="1.25.40.10">
    <property type="entry name" value="Tetratricopeptide repeat domain"/>
    <property type="match status" value="1"/>
</dbReference>
<evidence type="ECO:0000256" key="7">
    <source>
        <dbReference type="SAM" id="SignalP"/>
    </source>
</evidence>